<evidence type="ECO:0000313" key="3">
    <source>
        <dbReference type="Proteomes" id="UP000236621"/>
    </source>
</evidence>
<reference evidence="2 3" key="1">
    <citation type="submission" date="2017-08" db="EMBL/GenBank/DDBJ databases">
        <title>Harnessing the power of phylogenomics to disentangle the directionality and signatures of interkingdom host jumping in the parasitic fungal genus Tolypocladium.</title>
        <authorList>
            <person name="Quandt C.A."/>
            <person name="Patterson W."/>
            <person name="Spatafora J.W."/>
        </authorList>
    </citation>
    <scope>NUCLEOTIDE SEQUENCE [LARGE SCALE GENOMIC DNA]</scope>
    <source>
        <strain evidence="2 3">CBS 113982</strain>
    </source>
</reference>
<feature type="region of interest" description="Disordered" evidence="1">
    <location>
        <begin position="1"/>
        <end position="100"/>
    </location>
</feature>
<dbReference type="EMBL" id="NRSZ01000764">
    <property type="protein sequence ID" value="PNY25378.1"/>
    <property type="molecule type" value="Genomic_DNA"/>
</dbReference>
<feature type="non-terminal residue" evidence="2">
    <location>
        <position position="1"/>
    </location>
</feature>
<dbReference type="Proteomes" id="UP000236621">
    <property type="component" value="Unassembled WGS sequence"/>
</dbReference>
<feature type="non-terminal residue" evidence="2">
    <location>
        <position position="100"/>
    </location>
</feature>
<keyword evidence="3" id="KW-1185">Reference proteome</keyword>
<evidence type="ECO:0000313" key="2">
    <source>
        <dbReference type="EMBL" id="PNY25378.1"/>
    </source>
</evidence>
<feature type="compositionally biased region" description="Basic residues" evidence="1">
    <location>
        <begin position="91"/>
        <end position="100"/>
    </location>
</feature>
<feature type="compositionally biased region" description="Basic residues" evidence="1">
    <location>
        <begin position="8"/>
        <end position="30"/>
    </location>
</feature>
<proteinExistence type="predicted"/>
<gene>
    <name evidence="2" type="ORF">TCAP_04682</name>
</gene>
<accession>A0A2K3QCW5</accession>
<organism evidence="2 3">
    <name type="scientific">Tolypocladium capitatum</name>
    <dbReference type="NCBI Taxonomy" id="45235"/>
    <lineage>
        <taxon>Eukaryota</taxon>
        <taxon>Fungi</taxon>
        <taxon>Dikarya</taxon>
        <taxon>Ascomycota</taxon>
        <taxon>Pezizomycotina</taxon>
        <taxon>Sordariomycetes</taxon>
        <taxon>Hypocreomycetidae</taxon>
        <taxon>Hypocreales</taxon>
        <taxon>Ophiocordycipitaceae</taxon>
        <taxon>Tolypocladium</taxon>
    </lineage>
</organism>
<dbReference type="AlphaFoldDB" id="A0A2K3QCW5"/>
<sequence>TGEDKQRRSYRQRSARNRHNLRPLPVKRHRTGEGTDDSEDEYVLALKRLKAAAPTLRQRNAQRDPRLPRRPRPRAARKQKRWSGDNASSANKRRLPALPL</sequence>
<evidence type="ECO:0000256" key="1">
    <source>
        <dbReference type="SAM" id="MobiDB-lite"/>
    </source>
</evidence>
<comment type="caution">
    <text evidence="2">The sequence shown here is derived from an EMBL/GenBank/DDBJ whole genome shotgun (WGS) entry which is preliminary data.</text>
</comment>
<feature type="compositionally biased region" description="Basic residues" evidence="1">
    <location>
        <begin position="68"/>
        <end position="81"/>
    </location>
</feature>
<name>A0A2K3QCW5_9HYPO</name>
<protein>
    <submittedName>
        <fullName evidence="2">Uncharacterized protein</fullName>
    </submittedName>
</protein>